<accession>A0A1Y2I9W3</accession>
<feature type="compositionally biased region" description="Low complexity" evidence="1">
    <location>
        <begin position="887"/>
        <end position="897"/>
    </location>
</feature>
<feature type="domain" description="Fungal-type protein kinase" evidence="2">
    <location>
        <begin position="142"/>
        <end position="667"/>
    </location>
</feature>
<evidence type="ECO:0000256" key="1">
    <source>
        <dbReference type="SAM" id="MobiDB-lite"/>
    </source>
</evidence>
<dbReference type="AlphaFoldDB" id="A0A1Y2I9W3"/>
<dbReference type="Pfam" id="PF17667">
    <property type="entry name" value="Pkinase_fungal"/>
    <property type="match status" value="1"/>
</dbReference>
<feature type="region of interest" description="Disordered" evidence="1">
    <location>
        <begin position="469"/>
        <end position="488"/>
    </location>
</feature>
<dbReference type="EMBL" id="KZ084145">
    <property type="protein sequence ID" value="OSC97874.1"/>
    <property type="molecule type" value="Genomic_DNA"/>
</dbReference>
<dbReference type="OrthoDB" id="2797568at2759"/>
<gene>
    <name evidence="3" type="ORF">PYCCODRAFT_1461676</name>
</gene>
<proteinExistence type="predicted"/>
<reference evidence="3 4" key="1">
    <citation type="journal article" date="2015" name="Biotechnol. Biofuels">
        <title>Enhanced degradation of softwood versus hardwood by the white-rot fungus Pycnoporus coccineus.</title>
        <authorList>
            <person name="Couturier M."/>
            <person name="Navarro D."/>
            <person name="Chevret D."/>
            <person name="Henrissat B."/>
            <person name="Piumi F."/>
            <person name="Ruiz-Duenas F.J."/>
            <person name="Martinez A.T."/>
            <person name="Grigoriev I.V."/>
            <person name="Riley R."/>
            <person name="Lipzen A."/>
            <person name="Berrin J.G."/>
            <person name="Master E.R."/>
            <person name="Rosso M.N."/>
        </authorList>
    </citation>
    <scope>NUCLEOTIDE SEQUENCE [LARGE SCALE GENOMIC DNA]</scope>
    <source>
        <strain evidence="3 4">BRFM310</strain>
    </source>
</reference>
<evidence type="ECO:0000313" key="4">
    <source>
        <dbReference type="Proteomes" id="UP000193067"/>
    </source>
</evidence>
<dbReference type="PANTHER" id="PTHR38248:SF2">
    <property type="entry name" value="FUNK1 11"/>
    <property type="match status" value="1"/>
</dbReference>
<dbReference type="InterPro" id="IPR008266">
    <property type="entry name" value="Tyr_kinase_AS"/>
</dbReference>
<feature type="compositionally biased region" description="Polar residues" evidence="1">
    <location>
        <begin position="591"/>
        <end position="623"/>
    </location>
</feature>
<feature type="compositionally biased region" description="Low complexity" evidence="1">
    <location>
        <begin position="801"/>
        <end position="810"/>
    </location>
</feature>
<name>A0A1Y2I9W3_TRAC3</name>
<feature type="region of interest" description="Disordered" evidence="1">
    <location>
        <begin position="591"/>
        <end position="624"/>
    </location>
</feature>
<dbReference type="PROSITE" id="PS00109">
    <property type="entry name" value="PROTEIN_KINASE_TYR"/>
    <property type="match status" value="1"/>
</dbReference>
<dbReference type="InterPro" id="IPR040976">
    <property type="entry name" value="Pkinase_fungal"/>
</dbReference>
<dbReference type="Proteomes" id="UP000193067">
    <property type="component" value="Unassembled WGS sequence"/>
</dbReference>
<dbReference type="Gene3D" id="1.10.510.10">
    <property type="entry name" value="Transferase(Phosphotransferase) domain 1"/>
    <property type="match status" value="1"/>
</dbReference>
<dbReference type="SUPFAM" id="SSF56112">
    <property type="entry name" value="Protein kinase-like (PK-like)"/>
    <property type="match status" value="1"/>
</dbReference>
<dbReference type="PANTHER" id="PTHR38248">
    <property type="entry name" value="FUNK1 6"/>
    <property type="match status" value="1"/>
</dbReference>
<organism evidence="3 4">
    <name type="scientific">Trametes coccinea (strain BRFM310)</name>
    <name type="common">Pycnoporus coccineus</name>
    <dbReference type="NCBI Taxonomy" id="1353009"/>
    <lineage>
        <taxon>Eukaryota</taxon>
        <taxon>Fungi</taxon>
        <taxon>Dikarya</taxon>
        <taxon>Basidiomycota</taxon>
        <taxon>Agaricomycotina</taxon>
        <taxon>Agaricomycetes</taxon>
        <taxon>Polyporales</taxon>
        <taxon>Polyporaceae</taxon>
        <taxon>Trametes</taxon>
    </lineage>
</organism>
<dbReference type="GO" id="GO:0004672">
    <property type="term" value="F:protein kinase activity"/>
    <property type="evidence" value="ECO:0007669"/>
    <property type="project" value="InterPro"/>
</dbReference>
<evidence type="ECO:0000313" key="3">
    <source>
        <dbReference type="EMBL" id="OSC97874.1"/>
    </source>
</evidence>
<evidence type="ECO:0000259" key="2">
    <source>
        <dbReference type="Pfam" id="PF17667"/>
    </source>
</evidence>
<feature type="region of interest" description="Disordered" evidence="1">
    <location>
        <begin position="408"/>
        <end position="449"/>
    </location>
</feature>
<keyword evidence="4" id="KW-1185">Reference proteome</keyword>
<feature type="region of interest" description="Disordered" evidence="1">
    <location>
        <begin position="796"/>
        <end position="931"/>
    </location>
</feature>
<sequence length="931" mass="102077">MSISTCSSFGSSSWSSDSDVTRDSEVVKYEWASELRGRLQLFDHEIDNFIETLMPSAAPFTLDDDVNDSFATYDPSPGHEVESYPDLLAGLQRLVSPFEDAKKLSFSNTSGNPIQFPFGAFQSQHHHTKPDISVSIPGQTIRTPPRWQDIAMVIEAKGSAADDPFPRSGQEHQSTIDQLAKSARSLLLAHGLLSAFVIGIYSTTVRLARFDHTCALVSRPFDIKTGGGARLVQKFFWHFTHPLVGATIVGADPTVMPLDAASQAWVKAQLQRANAKNWQEHVVEVGKGRRMEVYDEKTGKCVPYLAYHVVDVNGRLFSRATMVWRAIIDTRIWANGKLVPGPSSATNVVRPQILKEAWRQVVRTAETKFYQRLDEKIPDGERHGLAKMVCGGDIGEYELQWWKETKRRRDQSASTVTSDTDNAHSRGRRGPPQPDTESPADSPSPGVAYEASMFSSLGNAPSVLDHETHETQTADGAGEVPRPDFPLPHPQHQTYSWRLVNPEFEHLERSHMRIVIDEVGRPLTEFKSTRELVAALRDAVKGHHHAWIRAGILHRDVSVGNILIVDEPREETPSICGFLHDFDYSSMTPHTDKASVSTSTAEAPSSANDPKASSVTADNSADNNGRKERTGTYYFMAYGLLLTHIKRVIHDAHHDLESIYWILIWVVLRHTDCSMGTKKPSQLSASLFVYGDDTASYSAKRTFVEEVAMASLTVHGNEPLTRLISAFSDLVTQEHGATVALMMGKKAPDDHSGRLTYEAVLGVLDRALAPDIVWPADDWQRCAFFDRDVRTVGTAFLDQTPDQPADSAAPADRDHPNASGSRSRSRRGTDNPKSLGRTVPSRAYSKRSRAEPTGGPNKRPRTAGTMAPPPVPHSAPSASANGPSHPAATASASASRARGTRSEPPAIRTSARLAAKLRRSAGSGPGSGPVV</sequence>
<dbReference type="InterPro" id="IPR011009">
    <property type="entry name" value="Kinase-like_dom_sf"/>
</dbReference>
<protein>
    <recommendedName>
        <fullName evidence="2">Fungal-type protein kinase domain-containing protein</fullName>
    </recommendedName>
</protein>